<keyword evidence="2" id="KW-1185">Reference proteome</keyword>
<organism evidence="1 2">
    <name type="scientific">Halobacillus aidingensis</name>
    <dbReference type="NCBI Taxonomy" id="240303"/>
    <lineage>
        <taxon>Bacteria</taxon>
        <taxon>Bacillati</taxon>
        <taxon>Bacillota</taxon>
        <taxon>Bacilli</taxon>
        <taxon>Bacillales</taxon>
        <taxon>Bacillaceae</taxon>
        <taxon>Halobacillus</taxon>
    </lineage>
</organism>
<dbReference type="Gene3D" id="3.40.630.100">
    <property type="entry name" value="Poly-gamma-glutamate hydrolase, zinc-binding motif"/>
    <property type="match status" value="1"/>
</dbReference>
<dbReference type="EMBL" id="FNIZ01000002">
    <property type="protein sequence ID" value="SDO06803.1"/>
    <property type="molecule type" value="Genomic_DNA"/>
</dbReference>
<accession>A0A1H0GIX4</accession>
<evidence type="ECO:0000313" key="2">
    <source>
        <dbReference type="Proteomes" id="UP000198860"/>
    </source>
</evidence>
<sequence>MKIKLILAIGVMLAALLWFLNDGKEEKSKTTEDDCSGDRFCSFEELTEVYEEGEDWIIATSTEGNQQWLVSAIHGGGIEETTSSLADAIAGKSFPYYAFKGRLASDNFRNLHITSTNFDEPQALEMVAMADHHISIHGAGGDERKTLIGGRDKELMKIVKRHLEEKGFAVEQAPEHLDGDHPDNYVNKTKTEKGVQLEITRGQRKAFYKNGDISYSSRKDASNETEAFKAYVKAIKRAMEEYKE</sequence>
<dbReference type="OrthoDB" id="7721587at2"/>
<dbReference type="RefSeq" id="WP_089651095.1">
    <property type="nucleotide sequence ID" value="NZ_FNIZ01000002.1"/>
</dbReference>
<proteinExistence type="predicted"/>
<dbReference type="AlphaFoldDB" id="A0A1H0GIX4"/>
<dbReference type="InterPro" id="IPR008585">
    <property type="entry name" value="Gamma_PGA_hydro"/>
</dbReference>
<dbReference type="InterPro" id="IPR038128">
    <property type="entry name" value="Gamma_PGA_hydro_sf"/>
</dbReference>
<evidence type="ECO:0000313" key="1">
    <source>
        <dbReference type="EMBL" id="SDO06803.1"/>
    </source>
</evidence>
<dbReference type="Pfam" id="PF05908">
    <property type="entry name" value="Gamma_PGA_hydro"/>
    <property type="match status" value="1"/>
</dbReference>
<dbReference type="STRING" id="240303.SAMN05421677_102339"/>
<reference evidence="2" key="1">
    <citation type="submission" date="2016-10" db="EMBL/GenBank/DDBJ databases">
        <authorList>
            <person name="Varghese N."/>
            <person name="Submissions S."/>
        </authorList>
    </citation>
    <scope>NUCLEOTIDE SEQUENCE [LARGE SCALE GENOMIC DNA]</scope>
    <source>
        <strain evidence="2">CGMCC 1.3703</strain>
    </source>
</reference>
<dbReference type="Proteomes" id="UP000198860">
    <property type="component" value="Unassembled WGS sequence"/>
</dbReference>
<name>A0A1H0GIX4_HALAD</name>
<protein>
    <submittedName>
        <fullName evidence="1">Phage-related replication protein YjqB, UPF0714/DUF867 family</fullName>
    </submittedName>
</protein>
<gene>
    <name evidence="1" type="ORF">SAMN05421677_102339</name>
</gene>